<feature type="compositionally biased region" description="Low complexity" evidence="1">
    <location>
        <begin position="1084"/>
        <end position="1099"/>
    </location>
</feature>
<feature type="compositionally biased region" description="Polar residues" evidence="1">
    <location>
        <begin position="1072"/>
        <end position="1081"/>
    </location>
</feature>
<evidence type="ECO:0000313" key="4">
    <source>
        <dbReference type="Proteomes" id="UP000612055"/>
    </source>
</evidence>
<feature type="region of interest" description="Disordered" evidence="1">
    <location>
        <begin position="23"/>
        <end position="192"/>
    </location>
</feature>
<keyword evidence="4" id="KW-1185">Reference proteome</keyword>
<accession>A0A836C1D4</accession>
<dbReference type="SUPFAM" id="SSF82199">
    <property type="entry name" value="SET domain"/>
    <property type="match status" value="1"/>
</dbReference>
<feature type="region of interest" description="Disordered" evidence="1">
    <location>
        <begin position="279"/>
        <end position="378"/>
    </location>
</feature>
<dbReference type="InterPro" id="IPR001214">
    <property type="entry name" value="SET_dom"/>
</dbReference>
<feature type="domain" description="SET" evidence="2">
    <location>
        <begin position="1388"/>
        <end position="1538"/>
    </location>
</feature>
<feature type="compositionally biased region" description="Gly residues" evidence="1">
    <location>
        <begin position="709"/>
        <end position="719"/>
    </location>
</feature>
<gene>
    <name evidence="3" type="ORF">HYH03_006437</name>
</gene>
<feature type="region of interest" description="Disordered" evidence="1">
    <location>
        <begin position="964"/>
        <end position="1160"/>
    </location>
</feature>
<organism evidence="3 4">
    <name type="scientific">Edaphochlamys debaryana</name>
    <dbReference type="NCBI Taxonomy" id="47281"/>
    <lineage>
        <taxon>Eukaryota</taxon>
        <taxon>Viridiplantae</taxon>
        <taxon>Chlorophyta</taxon>
        <taxon>core chlorophytes</taxon>
        <taxon>Chlorophyceae</taxon>
        <taxon>CS clade</taxon>
        <taxon>Chlamydomonadales</taxon>
        <taxon>Chlamydomonadales incertae sedis</taxon>
        <taxon>Edaphochlamys</taxon>
    </lineage>
</organism>
<dbReference type="EMBL" id="JAEHOE010000024">
    <property type="protein sequence ID" value="KAG2495493.1"/>
    <property type="molecule type" value="Genomic_DNA"/>
</dbReference>
<feature type="compositionally biased region" description="Gly residues" evidence="1">
    <location>
        <begin position="909"/>
        <end position="920"/>
    </location>
</feature>
<feature type="compositionally biased region" description="Low complexity" evidence="1">
    <location>
        <begin position="167"/>
        <end position="189"/>
    </location>
</feature>
<evidence type="ECO:0000313" key="3">
    <source>
        <dbReference type="EMBL" id="KAG2495493.1"/>
    </source>
</evidence>
<feature type="compositionally biased region" description="Low complexity" evidence="1">
    <location>
        <begin position="140"/>
        <end position="156"/>
    </location>
</feature>
<feature type="region of interest" description="Disordered" evidence="1">
    <location>
        <begin position="709"/>
        <end position="761"/>
    </location>
</feature>
<reference evidence="3" key="1">
    <citation type="journal article" date="2020" name="bioRxiv">
        <title>Comparative genomics of Chlamydomonas.</title>
        <authorList>
            <person name="Craig R.J."/>
            <person name="Hasan A.R."/>
            <person name="Ness R.W."/>
            <person name="Keightley P.D."/>
        </authorList>
    </citation>
    <scope>NUCLEOTIDE SEQUENCE</scope>
    <source>
        <strain evidence="3">CCAP 11/70</strain>
    </source>
</reference>
<feature type="compositionally biased region" description="Low complexity" evidence="1">
    <location>
        <begin position="1128"/>
        <end position="1147"/>
    </location>
</feature>
<evidence type="ECO:0000256" key="1">
    <source>
        <dbReference type="SAM" id="MobiDB-lite"/>
    </source>
</evidence>
<feature type="region of interest" description="Disordered" evidence="1">
    <location>
        <begin position="899"/>
        <end position="930"/>
    </location>
</feature>
<feature type="compositionally biased region" description="Low complexity" evidence="1">
    <location>
        <begin position="284"/>
        <end position="303"/>
    </location>
</feature>
<feature type="compositionally biased region" description="Basic and acidic residues" evidence="1">
    <location>
        <begin position="361"/>
        <end position="375"/>
    </location>
</feature>
<feature type="compositionally biased region" description="Basic and acidic residues" evidence="1">
    <location>
        <begin position="23"/>
        <end position="56"/>
    </location>
</feature>
<feature type="compositionally biased region" description="Gly residues" evidence="1">
    <location>
        <begin position="533"/>
        <end position="542"/>
    </location>
</feature>
<name>A0A836C1D4_9CHLO</name>
<dbReference type="InterPro" id="IPR046341">
    <property type="entry name" value="SET_dom_sf"/>
</dbReference>
<feature type="compositionally biased region" description="Low complexity" evidence="1">
    <location>
        <begin position="543"/>
        <end position="554"/>
    </location>
</feature>
<protein>
    <recommendedName>
        <fullName evidence="2">SET domain-containing protein</fullName>
    </recommendedName>
</protein>
<evidence type="ECO:0000259" key="2">
    <source>
        <dbReference type="PROSITE" id="PS50280"/>
    </source>
</evidence>
<feature type="compositionally biased region" description="Low complexity" evidence="1">
    <location>
        <begin position="504"/>
        <end position="517"/>
    </location>
</feature>
<dbReference type="OrthoDB" id="548257at2759"/>
<dbReference type="Gene3D" id="2.170.270.10">
    <property type="entry name" value="SET domain"/>
    <property type="match status" value="1"/>
</dbReference>
<proteinExistence type="predicted"/>
<sequence>MWGTLEGSLAAYDATTQDLLDTLVDHGPRQAAERTPQARDDTDEKDGRTGRPHPSEQEATAPGCRADCGADANMDGPPEWAGNPSEAAAIARSLVPDAAAGDEDMSQAAQDAQRRTMHSTAEPSACTAAAAGTAGGGEAGQETSSAGGPAGSASRGQGEQHADRCATHSTAGPPAGTAGGSAAADVAPSQVPTAEPTAALGFPAAAASGAAAGVGLASRAALRPLQPLRRQAPAKPAFPLVPPLGGGTLLPPVSRGPTAPCPPTKLARRVLVPGGAAPSGVTRGAVAPAASPVPSLPSQQPGGRPREAALAAPAGVQPGPSQRPAGARAVSGDGSAAARDVVETRCPGSHAPGSGATAEDAEGHPAQERCGDARSDPVASASTARSVVQAVQHRQMVLYPTSCSWLRPLVPPHTTATLDLTLSFEGGPAWPEQAAKLTIEGREKLNGSGVLKPFWVVRDLAATLQSCSPPSWDVVGSTLELSLLSAAEGRLRGVLRPTSAAEAADTAPAAAAGAAADGPGGAGRKRRSDAGVDGRGGGGPGTAGPSAVDTPGAAGRRRSDGDAGGEPEGERGASSCASGPVVLPVENRQLKLRQRSFPWLKDFLAGRDKATLELTLCCEGAPEQQARLTVENKPRANGGGTKANQFYVVGLAAALQPLSPPGWAVQGLTLEVTVLSAAEGRLRGVLRPATASEAAGTAAVAVSGAAADGSGGAGNSNGGGEEEAGGEVVAAGGAGGGPPKRRRLAPEPAGGVEAEAGAEEMRMGPDAARIVEAKVGLNTTQPQGVLMFTDSQMATLFPDRWATREEPGRPSPVALVAELPGGGQLRLHIKLGLSGRQQWTMWFGKDALWSLGVNWGGADVPSQLRLQLRSAGPERATVTVLPQSGLGPIRALPEGYNSLKRRSRRASTAGGGGEGAGRAGGALPPRLPRCRLTRAAKLRVKQEAREVMRMGPASAVQILDLVSSSESGSDSASESEPDLDAGAGAGIDNQPCRMPPDQPDVPQELEGPPPAKRRTMPEHEGACAQQPTLRGAAPSSEGAAPEGAGWAGCRPSRPSRPAPDAAGARVSRWRPASSNHNSETSAAPGGSSQTGQPSGVGVSIAPPPAGAAPLAEPAGRKQPPSVPPVGPSAPSGSRPSSQAAPAPATAAAEEEVRRGEGAGARAGARDVAAAAVEQPAAAAAGGGGGSSRAELGPGAPAMAAGASYGLGVAGVATGGAASGRTAVRATGAATGQDAAGGAGVVEQPAALPNVPEQRRLLPASSLSAAHLQGCALSRDAVPPPALQPGELRLCGLTFHPELAPGVRSAMEAWEAGLAEQLAAEGLDGGLADADPMEMQIEVPPSPALGSSGIKTCVVALSFAKLLGLVGSPGVPACWDVPLPEHAPQLGPDSLAPRRDEGRGGAGLFAAAALRKGAVLGVMGGYVMPRAAANRFVGKGNESLSSGATAELASRAGEVNVWPAWKLLARSFKLPLRLAALINDPLREPRALVEGNDVGDDGGATAAGANCAVVPVSVRGLTLPVVVALRDIQPGEQLLRDYGPKWWRDLSASWRDAEGFGLRAEAILHPRGALEALPAGMVGV</sequence>
<comment type="caution">
    <text evidence="3">The sequence shown here is derived from an EMBL/GenBank/DDBJ whole genome shotgun (WGS) entry which is preliminary data.</text>
</comment>
<feature type="region of interest" description="Disordered" evidence="1">
    <location>
        <begin position="504"/>
        <end position="580"/>
    </location>
</feature>
<feature type="compositionally biased region" description="Low complexity" evidence="1">
    <location>
        <begin position="1031"/>
        <end position="1052"/>
    </location>
</feature>
<dbReference type="Proteomes" id="UP000612055">
    <property type="component" value="Unassembled WGS sequence"/>
</dbReference>
<feature type="compositionally biased region" description="Low complexity" evidence="1">
    <location>
        <begin position="119"/>
        <end position="132"/>
    </location>
</feature>
<feature type="compositionally biased region" description="Low complexity" evidence="1">
    <location>
        <begin position="746"/>
        <end position="755"/>
    </location>
</feature>
<dbReference type="PROSITE" id="PS50280">
    <property type="entry name" value="SET"/>
    <property type="match status" value="1"/>
</dbReference>